<reference evidence="4 5" key="1">
    <citation type="journal article" date="2013" name="Genome Biol.">
        <title>Genomic analysis reveals key aspects of prokaryotic symbiosis in the phototrophic consortium "Chlorochromatium aggregatum".</title>
        <authorList>
            <person name="Liu Z."/>
            <person name="Muller J."/>
            <person name="Li T."/>
            <person name="Alvey R.M."/>
            <person name="Vogl K."/>
            <person name="Frigaard N.U."/>
            <person name="Rockwell N.C."/>
            <person name="Boyd E.S."/>
            <person name="Tomsho L.P."/>
            <person name="Schuster S.C."/>
            <person name="Henke P."/>
            <person name="Rohde M."/>
            <person name="Overmann J."/>
            <person name="Bryant D.A."/>
        </authorList>
    </citation>
    <scope>NUCLEOTIDE SEQUENCE [LARGE SCALE GENOMIC DNA]</scope>
    <source>
        <strain evidence="4">CR</strain>
    </source>
</reference>
<dbReference type="eggNOG" id="COG0110">
    <property type="taxonomic scope" value="Bacteria"/>
</dbReference>
<dbReference type="EMBL" id="CP004885">
    <property type="protein sequence ID" value="AGX87445.1"/>
    <property type="molecule type" value="Genomic_DNA"/>
</dbReference>
<dbReference type="InterPro" id="IPR001451">
    <property type="entry name" value="Hexapep"/>
</dbReference>
<dbReference type="KEGG" id="cbx:Cenrod_1358"/>
<dbReference type="PANTHER" id="PTHR23416">
    <property type="entry name" value="SIALIC ACID SYNTHASE-RELATED"/>
    <property type="match status" value="1"/>
</dbReference>
<sequence length="101" mass="10907">MQNTHVNEKVVIESDVWIGFGAILLTKVTIGKGSVVAAGSVVTCDVPPYSIAAGVPARVIGRRFEDDTSIVLHELAIKNGKFTFSERGYDYCVIQPALLNQ</sequence>
<accession>U5N816</accession>
<gene>
    <name evidence="4" type="ORF">Cenrod_1358</name>
</gene>
<keyword evidence="3" id="KW-0012">Acyltransferase</keyword>
<dbReference type="Proteomes" id="UP000017184">
    <property type="component" value="Chromosome"/>
</dbReference>
<evidence type="ECO:0000256" key="3">
    <source>
        <dbReference type="ARBA" id="ARBA00023315"/>
    </source>
</evidence>
<dbReference type="Pfam" id="PF00132">
    <property type="entry name" value="Hexapep"/>
    <property type="match status" value="1"/>
</dbReference>
<dbReference type="InterPro" id="IPR018357">
    <property type="entry name" value="Hexapep_transf_CS"/>
</dbReference>
<dbReference type="PROSITE" id="PS00101">
    <property type="entry name" value="HEXAPEP_TRANSFERASES"/>
    <property type="match status" value="1"/>
</dbReference>
<evidence type="ECO:0000256" key="2">
    <source>
        <dbReference type="ARBA" id="ARBA00022737"/>
    </source>
</evidence>
<dbReference type="STRING" id="946483.Cenrod_1358"/>
<keyword evidence="2" id="KW-0677">Repeat</keyword>
<organism evidence="4 5">
    <name type="scientific">Candidatus Symbiobacter mobilis CR</name>
    <dbReference type="NCBI Taxonomy" id="946483"/>
    <lineage>
        <taxon>Bacteria</taxon>
        <taxon>Pseudomonadati</taxon>
        <taxon>Pseudomonadota</taxon>
        <taxon>Betaproteobacteria</taxon>
        <taxon>Burkholderiales</taxon>
        <taxon>Comamonadaceae</taxon>
    </lineage>
</organism>
<protein>
    <submittedName>
        <fullName evidence="4">Acetyltransferase</fullName>
    </submittedName>
</protein>
<keyword evidence="5" id="KW-1185">Reference proteome</keyword>
<evidence type="ECO:0000313" key="5">
    <source>
        <dbReference type="Proteomes" id="UP000017184"/>
    </source>
</evidence>
<proteinExistence type="predicted"/>
<keyword evidence="1 4" id="KW-0808">Transferase</keyword>
<dbReference type="HOGENOM" id="CLU_2286378_0_0_4"/>
<evidence type="ECO:0000313" key="4">
    <source>
        <dbReference type="EMBL" id="AGX87445.1"/>
    </source>
</evidence>
<dbReference type="Gene3D" id="2.160.10.10">
    <property type="entry name" value="Hexapeptide repeat proteins"/>
    <property type="match status" value="1"/>
</dbReference>
<evidence type="ECO:0000256" key="1">
    <source>
        <dbReference type="ARBA" id="ARBA00022679"/>
    </source>
</evidence>
<dbReference type="AlphaFoldDB" id="U5N816"/>
<dbReference type="SUPFAM" id="SSF51161">
    <property type="entry name" value="Trimeric LpxA-like enzymes"/>
    <property type="match status" value="1"/>
</dbReference>
<dbReference type="PANTHER" id="PTHR23416:SF78">
    <property type="entry name" value="LIPOPOLYSACCHARIDE BIOSYNTHESIS O-ACETYL TRANSFERASE WBBJ-RELATED"/>
    <property type="match status" value="1"/>
</dbReference>
<dbReference type="InterPro" id="IPR011004">
    <property type="entry name" value="Trimer_LpxA-like_sf"/>
</dbReference>
<name>U5N816_9BURK</name>
<dbReference type="GO" id="GO:0016746">
    <property type="term" value="F:acyltransferase activity"/>
    <property type="evidence" value="ECO:0007669"/>
    <property type="project" value="UniProtKB-KW"/>
</dbReference>
<dbReference type="InterPro" id="IPR051159">
    <property type="entry name" value="Hexapeptide_acetyltransf"/>
</dbReference>